<dbReference type="InterPro" id="IPR057896">
    <property type="entry name" value="MTRES1_C"/>
</dbReference>
<organism evidence="4 5">
    <name type="scientific">Bombus vosnesenskii</name>
    <dbReference type="NCBI Taxonomy" id="207650"/>
    <lineage>
        <taxon>Eukaryota</taxon>
        <taxon>Metazoa</taxon>
        <taxon>Ecdysozoa</taxon>
        <taxon>Arthropoda</taxon>
        <taxon>Hexapoda</taxon>
        <taxon>Insecta</taxon>
        <taxon>Pterygota</taxon>
        <taxon>Neoptera</taxon>
        <taxon>Endopterygota</taxon>
        <taxon>Hymenoptera</taxon>
        <taxon>Apocrita</taxon>
        <taxon>Aculeata</taxon>
        <taxon>Apoidea</taxon>
        <taxon>Anthophila</taxon>
        <taxon>Apidae</taxon>
        <taxon>Bombus</taxon>
        <taxon>Pyrobombus</taxon>
    </lineage>
</organism>
<feature type="domain" description="Mitochondrial transcription rescue factor 1 C-terminal" evidence="3">
    <location>
        <begin position="104"/>
        <end position="197"/>
    </location>
</feature>
<keyword evidence="4" id="KW-1185">Reference proteome</keyword>
<reference evidence="5" key="1">
    <citation type="submission" date="2025-08" db="UniProtKB">
        <authorList>
            <consortium name="RefSeq"/>
        </authorList>
    </citation>
    <scope>IDENTIFICATION</scope>
    <source>
        <tissue evidence="5">Muscle</tissue>
    </source>
</reference>
<keyword evidence="1" id="KW-0694">RNA-binding</keyword>
<dbReference type="KEGG" id="bvk:117232370"/>
<accession>A0A6J3K521</accession>
<gene>
    <name evidence="5" type="primary">LOC117232370</name>
</gene>
<dbReference type="Pfam" id="PF25818">
    <property type="entry name" value="MTRES1_C"/>
    <property type="match status" value="1"/>
</dbReference>
<dbReference type="Proteomes" id="UP000504631">
    <property type="component" value="Unplaced"/>
</dbReference>
<dbReference type="CDD" id="cd00165">
    <property type="entry name" value="S4"/>
    <property type="match status" value="1"/>
</dbReference>
<dbReference type="PROSITE" id="PS50889">
    <property type="entry name" value="S4"/>
    <property type="match status" value="1"/>
</dbReference>
<evidence type="ECO:0000313" key="4">
    <source>
        <dbReference type="Proteomes" id="UP000504631"/>
    </source>
</evidence>
<feature type="region of interest" description="Disordered" evidence="2">
    <location>
        <begin position="64"/>
        <end position="83"/>
    </location>
</feature>
<dbReference type="AlphaFoldDB" id="A0A6J3K521"/>
<evidence type="ECO:0000313" key="5">
    <source>
        <dbReference type="RefSeq" id="XP_033347606.1"/>
    </source>
</evidence>
<evidence type="ECO:0000256" key="1">
    <source>
        <dbReference type="PROSITE-ProRule" id="PRU00182"/>
    </source>
</evidence>
<dbReference type="PANTHER" id="PTHR13633:SF3">
    <property type="entry name" value="MITOCHONDRIAL TRANSCRIPTION RESCUE FACTOR 1"/>
    <property type="match status" value="1"/>
</dbReference>
<sequence length="210" mass="24154">MLHRTICNIMRRTACTNIQISYALKSVLNLNTKQCNLFLNCSYPQQNLNSMLFVRFKSKGNISRKSKSKDEESNEDEESDEDEEFDIDVDDYLNTDKSKVIVITVPSLRLDAIAKAGFGISRNKLDKDFYNSNLRVNGKKCFKKGMMMHVGDEIDVIQRQSPTNPNFLIINRCTLQGVNANPETDSIKVKLIQNKSLLVENYKDKWDNKE</sequence>
<dbReference type="SUPFAM" id="SSF55174">
    <property type="entry name" value="Alpha-L RNA-binding motif"/>
    <property type="match status" value="1"/>
</dbReference>
<feature type="compositionally biased region" description="Acidic residues" evidence="2">
    <location>
        <begin position="72"/>
        <end position="83"/>
    </location>
</feature>
<dbReference type="GO" id="GO:1903108">
    <property type="term" value="P:regulation of mitochondrial transcription"/>
    <property type="evidence" value="ECO:0007669"/>
    <property type="project" value="TreeGrafter"/>
</dbReference>
<evidence type="ECO:0000256" key="2">
    <source>
        <dbReference type="SAM" id="MobiDB-lite"/>
    </source>
</evidence>
<name>A0A6J3K521_9HYME</name>
<proteinExistence type="predicted"/>
<protein>
    <submittedName>
        <fullName evidence="5">Mitochondrial transcription rescue factor 1</fullName>
    </submittedName>
</protein>
<evidence type="ECO:0000259" key="3">
    <source>
        <dbReference type="Pfam" id="PF25818"/>
    </source>
</evidence>
<dbReference type="GeneID" id="117232370"/>
<dbReference type="GO" id="GO:0003723">
    <property type="term" value="F:RNA binding"/>
    <property type="evidence" value="ECO:0007669"/>
    <property type="project" value="UniProtKB-KW"/>
</dbReference>
<dbReference type="PANTHER" id="PTHR13633">
    <property type="entry name" value="MITOCHONDRIAL TRANSCRIPTION RESCUE FACTOR 1"/>
    <property type="match status" value="1"/>
</dbReference>
<dbReference type="GO" id="GO:0005739">
    <property type="term" value="C:mitochondrion"/>
    <property type="evidence" value="ECO:0007669"/>
    <property type="project" value="TreeGrafter"/>
</dbReference>
<dbReference type="RefSeq" id="XP_033347606.1">
    <property type="nucleotide sequence ID" value="XM_033491715.1"/>
</dbReference>